<keyword evidence="6" id="KW-1185">Reference proteome</keyword>
<dbReference type="OrthoDB" id="1700726at2759"/>
<feature type="domain" description="AMP-binding enzyme C-terminal" evidence="4">
    <location>
        <begin position="459"/>
        <end position="541"/>
    </location>
</feature>
<comment type="similarity">
    <text evidence="1">Belongs to the ATP-dependent AMP-binding enzyme family.</text>
</comment>
<dbReference type="CDD" id="cd05911">
    <property type="entry name" value="Firefly_Luc_like"/>
    <property type="match status" value="1"/>
</dbReference>
<evidence type="ECO:0000259" key="3">
    <source>
        <dbReference type="Pfam" id="PF00501"/>
    </source>
</evidence>
<dbReference type="Gene3D" id="3.30.300.30">
    <property type="match status" value="1"/>
</dbReference>
<feature type="domain" description="AMP-dependent synthetase/ligase" evidence="3">
    <location>
        <begin position="28"/>
        <end position="404"/>
    </location>
</feature>
<dbReference type="InterPro" id="IPR025110">
    <property type="entry name" value="AMP-bd_C"/>
</dbReference>
<keyword evidence="2 5" id="KW-0436">Ligase</keyword>
<dbReference type="GO" id="GO:0016405">
    <property type="term" value="F:CoA-ligase activity"/>
    <property type="evidence" value="ECO:0007669"/>
    <property type="project" value="TreeGrafter"/>
</dbReference>
<dbReference type="InterPro" id="IPR042099">
    <property type="entry name" value="ANL_N_sf"/>
</dbReference>
<accession>A0A1L7WUT9</accession>
<dbReference type="Pfam" id="PF13193">
    <property type="entry name" value="AMP-binding_C"/>
    <property type="match status" value="1"/>
</dbReference>
<evidence type="ECO:0000256" key="1">
    <source>
        <dbReference type="ARBA" id="ARBA00006432"/>
    </source>
</evidence>
<sequence>MPAKIYHSPYPDVVPFQGDLTSFIFSNPNNTPGNKPSYIDVDTNAFRTYNEVEQRTLSLAYGLRELGIKEKDNVAFISPNSIDYAITCFAIIGCGATVVPASASLTVKELTTQLETSGARYLIAHSSLLAVVEKAVKSIPYLQVIQADGEHDKLGKSTAEYLASTCPASELVTIKPEEADSHLSFMCFSSGTTGRAKGVMLTHKNIIVNVQQWTRQIGGEWDRESTTIGFQPFNHIYGVHMFSCIHLFNGATVVVMPRFEFGAYLGAIQRYKPETLFSVPPVILLLKKDPRVTQYDLSSVKRIMSAAAPLSNELRKAVEKRFEDAFGTTIFAFQAWGLTETSPLASMVPPGRRDKAHTVGCISPNMEFRVVDPETHQDVEVDEDGCTLPGEIWCRGPNVTPGYFKNDIATRNSFTRDNNGAPWFMTGDIGTIDKDGYITIVDRIKEMIKYKGLQVIPSELEGILLGHQDIVDASVVGIWVEDLATELPVGFIVISQSSKTKGNNTVVQEIHEWFSAKVANHKKLRGGIYIVDAIPKSPSGKILRRKLKDSLTVMGGKIISKL</sequence>
<evidence type="ECO:0000313" key="6">
    <source>
        <dbReference type="Proteomes" id="UP000184330"/>
    </source>
</evidence>
<dbReference type="PANTHER" id="PTHR24096">
    <property type="entry name" value="LONG-CHAIN-FATTY-ACID--COA LIGASE"/>
    <property type="match status" value="1"/>
</dbReference>
<dbReference type="SUPFAM" id="SSF56801">
    <property type="entry name" value="Acetyl-CoA synthetase-like"/>
    <property type="match status" value="1"/>
</dbReference>
<protein>
    <submittedName>
        <fullName evidence="5">Related to 4-coumarate-CoA ligase</fullName>
    </submittedName>
</protein>
<reference evidence="5 6" key="1">
    <citation type="submission" date="2016-03" db="EMBL/GenBank/DDBJ databases">
        <authorList>
            <person name="Ploux O."/>
        </authorList>
    </citation>
    <scope>NUCLEOTIDE SEQUENCE [LARGE SCALE GENOMIC DNA]</scope>
    <source>
        <strain evidence="5 6">UAMH 11012</strain>
    </source>
</reference>
<dbReference type="EMBL" id="FJOG01000008">
    <property type="protein sequence ID" value="CZR56531.1"/>
    <property type="molecule type" value="Genomic_DNA"/>
</dbReference>
<dbReference type="InterPro" id="IPR000873">
    <property type="entry name" value="AMP-dep_synth/lig_dom"/>
</dbReference>
<dbReference type="PANTHER" id="PTHR24096:SF149">
    <property type="entry name" value="AMP-BINDING DOMAIN-CONTAINING PROTEIN-RELATED"/>
    <property type="match status" value="1"/>
</dbReference>
<dbReference type="InterPro" id="IPR045851">
    <property type="entry name" value="AMP-bd_C_sf"/>
</dbReference>
<evidence type="ECO:0000256" key="2">
    <source>
        <dbReference type="ARBA" id="ARBA00022598"/>
    </source>
</evidence>
<proteinExistence type="inferred from homology"/>
<dbReference type="AlphaFoldDB" id="A0A1L7WUT9"/>
<dbReference type="PROSITE" id="PS00455">
    <property type="entry name" value="AMP_BINDING"/>
    <property type="match status" value="1"/>
</dbReference>
<evidence type="ECO:0000259" key="4">
    <source>
        <dbReference type="Pfam" id="PF13193"/>
    </source>
</evidence>
<dbReference type="Proteomes" id="UP000184330">
    <property type="component" value="Unassembled WGS sequence"/>
</dbReference>
<gene>
    <name evidence="5" type="ORF">PAC_06420</name>
</gene>
<organism evidence="5 6">
    <name type="scientific">Phialocephala subalpina</name>
    <dbReference type="NCBI Taxonomy" id="576137"/>
    <lineage>
        <taxon>Eukaryota</taxon>
        <taxon>Fungi</taxon>
        <taxon>Dikarya</taxon>
        <taxon>Ascomycota</taxon>
        <taxon>Pezizomycotina</taxon>
        <taxon>Leotiomycetes</taxon>
        <taxon>Helotiales</taxon>
        <taxon>Mollisiaceae</taxon>
        <taxon>Phialocephala</taxon>
        <taxon>Phialocephala fortinii species complex</taxon>
    </lineage>
</organism>
<dbReference type="Gene3D" id="3.40.50.12780">
    <property type="entry name" value="N-terminal domain of ligase-like"/>
    <property type="match status" value="1"/>
</dbReference>
<dbReference type="InterPro" id="IPR020845">
    <property type="entry name" value="AMP-binding_CS"/>
</dbReference>
<name>A0A1L7WUT9_9HELO</name>
<evidence type="ECO:0000313" key="5">
    <source>
        <dbReference type="EMBL" id="CZR56531.1"/>
    </source>
</evidence>
<dbReference type="STRING" id="576137.A0A1L7WUT9"/>
<dbReference type="Pfam" id="PF00501">
    <property type="entry name" value="AMP-binding"/>
    <property type="match status" value="1"/>
</dbReference>